<dbReference type="InterPro" id="IPR029044">
    <property type="entry name" value="Nucleotide-diphossugar_trans"/>
</dbReference>
<dbReference type="Proteomes" id="UP000234849">
    <property type="component" value="Unassembled WGS sequence"/>
</dbReference>
<organism evidence="2 3">
    <name type="scientific">Mediterraneibacter gnavus</name>
    <name type="common">Ruminococcus gnavus</name>
    <dbReference type="NCBI Taxonomy" id="33038"/>
    <lineage>
        <taxon>Bacteria</taxon>
        <taxon>Bacillati</taxon>
        <taxon>Bacillota</taxon>
        <taxon>Clostridia</taxon>
        <taxon>Lachnospirales</taxon>
        <taxon>Lachnospiraceae</taxon>
        <taxon>Mediterraneibacter</taxon>
    </lineage>
</organism>
<dbReference type="AlphaFoldDB" id="A0A2N5NJ38"/>
<feature type="domain" description="Glycosyltransferase 2-like" evidence="1">
    <location>
        <begin position="6"/>
        <end position="164"/>
    </location>
</feature>
<dbReference type="SUPFAM" id="SSF53448">
    <property type="entry name" value="Nucleotide-diphospho-sugar transferases"/>
    <property type="match status" value="1"/>
</dbReference>
<dbReference type="InterPro" id="IPR001173">
    <property type="entry name" value="Glyco_trans_2-like"/>
</dbReference>
<comment type="caution">
    <text evidence="2">The sequence shown here is derived from an EMBL/GenBank/DDBJ whole genome shotgun (WGS) entry which is preliminary data.</text>
</comment>
<dbReference type="Pfam" id="PF00535">
    <property type="entry name" value="Glycos_transf_2"/>
    <property type="match status" value="1"/>
</dbReference>
<evidence type="ECO:0000313" key="3">
    <source>
        <dbReference type="Proteomes" id="UP000234849"/>
    </source>
</evidence>
<evidence type="ECO:0000313" key="2">
    <source>
        <dbReference type="EMBL" id="PLT55868.1"/>
    </source>
</evidence>
<protein>
    <recommendedName>
        <fullName evidence="1">Glycosyltransferase 2-like domain-containing protein</fullName>
    </recommendedName>
</protein>
<proteinExistence type="predicted"/>
<dbReference type="CDD" id="cd00761">
    <property type="entry name" value="Glyco_tranf_GTA_type"/>
    <property type="match status" value="1"/>
</dbReference>
<sequence length="289" mass="34521">MEELISIVLPVYNGEKYLRESIDSVLAQTYKNWELLIVDDCSTDSSAAIAKEYASKDRRIYYYRNENNLRLPRNLNKGFRLAKGDYLTWTSDDNKFKPMALEKMYDALKNNQDAQFVFASCRVINSEGEEIEYIMVDDKRKKQIVGHNVVGACFMYTRKAYEEVGEYNPDFTLVEDYDYWQRIYAKFNAVAISDILYEYRWHDGALTSTMKKDAFNKTLEKMLLKNRPLFGKIDAESNYYFYQGLYNCRKNLDDKKNPYQWKYRWYSMIFLFEHKIPGKIKRMIRKGKR</sequence>
<dbReference type="PANTHER" id="PTHR22916:SF3">
    <property type="entry name" value="UDP-GLCNAC:BETAGAL BETA-1,3-N-ACETYLGLUCOSAMINYLTRANSFERASE-LIKE PROTEIN 1"/>
    <property type="match status" value="1"/>
</dbReference>
<evidence type="ECO:0000259" key="1">
    <source>
        <dbReference type="Pfam" id="PF00535"/>
    </source>
</evidence>
<name>A0A2N5NJ38_MEDGN</name>
<dbReference type="EMBL" id="NIHM01000007">
    <property type="protein sequence ID" value="PLT55868.1"/>
    <property type="molecule type" value="Genomic_DNA"/>
</dbReference>
<dbReference type="PANTHER" id="PTHR22916">
    <property type="entry name" value="GLYCOSYLTRANSFERASE"/>
    <property type="match status" value="1"/>
</dbReference>
<accession>A0A2N5NJ38</accession>
<gene>
    <name evidence="2" type="ORF">CDL18_06725</name>
</gene>
<dbReference type="Gene3D" id="3.90.550.10">
    <property type="entry name" value="Spore Coat Polysaccharide Biosynthesis Protein SpsA, Chain A"/>
    <property type="match status" value="1"/>
</dbReference>
<dbReference type="GO" id="GO:0016758">
    <property type="term" value="F:hexosyltransferase activity"/>
    <property type="evidence" value="ECO:0007669"/>
    <property type="project" value="UniProtKB-ARBA"/>
</dbReference>
<dbReference type="RefSeq" id="WP_101879500.1">
    <property type="nucleotide sequence ID" value="NZ_CAXSNP010000014.1"/>
</dbReference>
<reference evidence="2 3" key="1">
    <citation type="journal article" date="2017" name="Genome Med.">
        <title>A novel Ruminococcus gnavus clade enriched in inflammatory bowel disease patients.</title>
        <authorList>
            <person name="Hall A.B."/>
            <person name="Yassour M."/>
            <person name="Sauk J."/>
            <person name="Garner A."/>
            <person name="Jiang X."/>
            <person name="Arthur T."/>
            <person name="Lagoudas G.K."/>
            <person name="Vatanen T."/>
            <person name="Fornelos N."/>
            <person name="Wilson R."/>
            <person name="Bertha M."/>
            <person name="Cohen M."/>
            <person name="Garber J."/>
            <person name="Khalili H."/>
            <person name="Gevers D."/>
            <person name="Ananthakrishnan A.N."/>
            <person name="Kugathasan S."/>
            <person name="Lander E.S."/>
            <person name="Blainey P."/>
            <person name="Vlamakis H."/>
            <person name="Xavier R.J."/>
            <person name="Huttenhower C."/>
        </authorList>
    </citation>
    <scope>NUCLEOTIDE SEQUENCE [LARGE SCALE GENOMIC DNA]</scope>
    <source>
        <strain evidence="2 3">RJX1118</strain>
    </source>
</reference>